<dbReference type="PANTHER" id="PTHR24148:SF73">
    <property type="entry name" value="HET DOMAIN PROTEIN (AFU_ORTHOLOGUE AFUA_8G01020)"/>
    <property type="match status" value="1"/>
</dbReference>
<evidence type="ECO:0000313" key="2">
    <source>
        <dbReference type="EMBL" id="ROT38429.1"/>
    </source>
</evidence>
<dbReference type="OrthoDB" id="2157530at2759"/>
<dbReference type="STRING" id="1314773.A0A3N2PVA7"/>
<dbReference type="Proteomes" id="UP000272025">
    <property type="component" value="Unassembled WGS sequence"/>
</dbReference>
<gene>
    <name evidence="2" type="ORF">SODALDRAFT_333002</name>
</gene>
<evidence type="ECO:0000313" key="3">
    <source>
        <dbReference type="Proteomes" id="UP000272025"/>
    </source>
</evidence>
<evidence type="ECO:0000259" key="1">
    <source>
        <dbReference type="Pfam" id="PF06985"/>
    </source>
</evidence>
<reference evidence="2 3" key="1">
    <citation type="journal article" date="2018" name="Mol. Ecol.">
        <title>The obligate alkalophilic soda-lake fungus Sodiomyces alkalinus has shifted to a protein diet.</title>
        <authorList>
            <person name="Grum-Grzhimaylo A.A."/>
            <person name="Falkoski D.L."/>
            <person name="van den Heuvel J."/>
            <person name="Valero-Jimenez C.A."/>
            <person name="Min B."/>
            <person name="Choi I.G."/>
            <person name="Lipzen A."/>
            <person name="Daum C.G."/>
            <person name="Aanen D.K."/>
            <person name="Tsang A."/>
            <person name="Henrissat B."/>
            <person name="Bilanenko E.N."/>
            <person name="de Vries R.P."/>
            <person name="van Kan J.A.L."/>
            <person name="Grigoriev I.V."/>
            <person name="Debets A.J.M."/>
        </authorList>
    </citation>
    <scope>NUCLEOTIDE SEQUENCE [LARGE SCALE GENOMIC DNA]</scope>
    <source>
        <strain evidence="2 3">F11</strain>
    </source>
</reference>
<dbReference type="AlphaFoldDB" id="A0A3N2PVA7"/>
<organism evidence="2 3">
    <name type="scientific">Sodiomyces alkalinus (strain CBS 110278 / VKM F-3762 / F11)</name>
    <name type="common">Alkaliphilic filamentous fungus</name>
    <dbReference type="NCBI Taxonomy" id="1314773"/>
    <lineage>
        <taxon>Eukaryota</taxon>
        <taxon>Fungi</taxon>
        <taxon>Dikarya</taxon>
        <taxon>Ascomycota</taxon>
        <taxon>Pezizomycotina</taxon>
        <taxon>Sordariomycetes</taxon>
        <taxon>Hypocreomycetidae</taxon>
        <taxon>Glomerellales</taxon>
        <taxon>Plectosphaerellaceae</taxon>
        <taxon>Sodiomyces</taxon>
    </lineage>
</organism>
<dbReference type="GeneID" id="39580335"/>
<dbReference type="PANTHER" id="PTHR24148">
    <property type="entry name" value="ANKYRIN REPEAT DOMAIN-CONTAINING PROTEIN 39 HOMOLOG-RELATED"/>
    <property type="match status" value="1"/>
</dbReference>
<dbReference type="RefSeq" id="XP_028466235.1">
    <property type="nucleotide sequence ID" value="XM_028611857.1"/>
</dbReference>
<proteinExistence type="predicted"/>
<dbReference type="InterPro" id="IPR010730">
    <property type="entry name" value="HET"/>
</dbReference>
<accession>A0A3N2PVA7</accession>
<name>A0A3N2PVA7_SODAK</name>
<feature type="domain" description="Heterokaryon incompatibility" evidence="1">
    <location>
        <begin position="46"/>
        <end position="198"/>
    </location>
</feature>
<keyword evidence="3" id="KW-1185">Reference proteome</keyword>
<dbReference type="InterPro" id="IPR052895">
    <property type="entry name" value="HetReg/Transcr_Mod"/>
</dbReference>
<dbReference type="EMBL" id="ML119055">
    <property type="protein sequence ID" value="ROT38429.1"/>
    <property type="molecule type" value="Genomic_DNA"/>
</dbReference>
<protein>
    <submittedName>
        <fullName evidence="2">HET-domain-containing protein</fullName>
    </submittedName>
</protein>
<sequence>MATLEYEPLDGNTNSFRVLRIAPSNSFGRSPVVCKLEAAVWDTCEYEALSYSWGNHKHRSSILLHGEPFSVTKDLGVALEQLCLPDRVRTIWVDAICINQLDADERAAQVQKMGHIYRAAERVLVWVGPAKPVTELAFQQVERLYKCIDGSSKEAVDASSEEIEEIWKEDEPEEGSWVECLDEIIQRPYWSRAWTVQEVVLARDAILYCGPYTTPFFDLAEVLIHDVTRKYVNVTYGLYSYLNQTFALREKPEDPPSGLFGLAYAFRHRLVSEKPDKLYAFIGLLKSPSSSIPGGTFTIDYRQKPKALWMAISKETMSHHKTLLPLAMAQRDTNLMDASWCFNWSQHFRDPNDILEDQQLFWSGGLDDGGYYPLQGTVFSAADGLPARIQTDLQAPSVISVQGFTYGEVVAVGDSVFSASWGRPNYVQLFEKWESLVGGPWEEEQGDMARKFALTITGGAWTEEPLDWRAWNTRDCSQRVWDWKYWWYAETDDGTATSKGYKIRRHLDSEPHEQAERYARARDHACEGRRMFVLGGGKGFGLGTHTLGIGDRVVVLLGCDVPIVLHRRNWKRWRQIVDIEDKAKHYGSTWKVRGQAYVHDIMHYQGDLAADIKRGKVELEEFLVD</sequence>
<dbReference type="Pfam" id="PF06985">
    <property type="entry name" value="HET"/>
    <property type="match status" value="1"/>
</dbReference>